<dbReference type="AlphaFoldDB" id="D0N693"/>
<evidence type="ECO:0000313" key="2">
    <source>
        <dbReference type="EMBL" id="EEY70584.1"/>
    </source>
</evidence>
<feature type="region of interest" description="Disordered" evidence="1">
    <location>
        <begin position="1"/>
        <end position="23"/>
    </location>
</feature>
<accession>D0N693</accession>
<sequence length="81" mass="8760">MARGTPAILRRQATLRPPEHTERLTKTRRLPLPLLPLPKSVAVVLRGPAVNHANHVAASDCASFGVGQDECGSQDFGYVFV</sequence>
<name>D0N693_PHYIT</name>
<dbReference type="VEuPathDB" id="FungiDB:PITG_06027"/>
<evidence type="ECO:0000256" key="1">
    <source>
        <dbReference type="SAM" id="MobiDB-lite"/>
    </source>
</evidence>
<gene>
    <name evidence="2" type="ORF">PITG_06027</name>
</gene>
<evidence type="ECO:0000313" key="3">
    <source>
        <dbReference type="Proteomes" id="UP000006643"/>
    </source>
</evidence>
<dbReference type="HOGENOM" id="CLU_2579058_0_0_1"/>
<dbReference type="InParanoid" id="D0N693"/>
<keyword evidence="3" id="KW-1185">Reference proteome</keyword>
<organism evidence="2 3">
    <name type="scientific">Phytophthora infestans (strain T30-4)</name>
    <name type="common">Potato late blight agent</name>
    <dbReference type="NCBI Taxonomy" id="403677"/>
    <lineage>
        <taxon>Eukaryota</taxon>
        <taxon>Sar</taxon>
        <taxon>Stramenopiles</taxon>
        <taxon>Oomycota</taxon>
        <taxon>Peronosporomycetes</taxon>
        <taxon>Peronosporales</taxon>
        <taxon>Peronosporaceae</taxon>
        <taxon>Phytophthora</taxon>
    </lineage>
</organism>
<reference evidence="3" key="1">
    <citation type="journal article" date="2009" name="Nature">
        <title>Genome sequence and analysis of the Irish potato famine pathogen Phytophthora infestans.</title>
        <authorList>
            <consortium name="The Broad Institute Genome Sequencing Platform"/>
            <person name="Haas B.J."/>
            <person name="Kamoun S."/>
            <person name="Zody M.C."/>
            <person name="Jiang R.H."/>
            <person name="Handsaker R.E."/>
            <person name="Cano L.M."/>
            <person name="Grabherr M."/>
            <person name="Kodira C.D."/>
            <person name="Raffaele S."/>
            <person name="Torto-Alalibo T."/>
            <person name="Bozkurt T.O."/>
            <person name="Ah-Fong A.M."/>
            <person name="Alvarado L."/>
            <person name="Anderson V.L."/>
            <person name="Armstrong M.R."/>
            <person name="Avrova A."/>
            <person name="Baxter L."/>
            <person name="Beynon J."/>
            <person name="Boevink P.C."/>
            <person name="Bollmann S.R."/>
            <person name="Bos J.I."/>
            <person name="Bulone V."/>
            <person name="Cai G."/>
            <person name="Cakir C."/>
            <person name="Carrington J.C."/>
            <person name="Chawner M."/>
            <person name="Conti L."/>
            <person name="Costanzo S."/>
            <person name="Ewan R."/>
            <person name="Fahlgren N."/>
            <person name="Fischbach M.A."/>
            <person name="Fugelstad J."/>
            <person name="Gilroy E.M."/>
            <person name="Gnerre S."/>
            <person name="Green P.J."/>
            <person name="Grenville-Briggs L.J."/>
            <person name="Griffith J."/>
            <person name="Grunwald N.J."/>
            <person name="Horn K."/>
            <person name="Horner N.R."/>
            <person name="Hu C.H."/>
            <person name="Huitema E."/>
            <person name="Jeong D.H."/>
            <person name="Jones A.M."/>
            <person name="Jones J.D."/>
            <person name="Jones R.W."/>
            <person name="Karlsson E.K."/>
            <person name="Kunjeti S.G."/>
            <person name="Lamour K."/>
            <person name="Liu Z."/>
            <person name="Ma L."/>
            <person name="Maclean D."/>
            <person name="Chibucos M.C."/>
            <person name="McDonald H."/>
            <person name="McWalters J."/>
            <person name="Meijer H.J."/>
            <person name="Morgan W."/>
            <person name="Morris P.F."/>
            <person name="Munro C.A."/>
            <person name="O'Neill K."/>
            <person name="Ospina-Giraldo M."/>
            <person name="Pinzon A."/>
            <person name="Pritchard L."/>
            <person name="Ramsahoye B."/>
            <person name="Ren Q."/>
            <person name="Restrepo S."/>
            <person name="Roy S."/>
            <person name="Sadanandom A."/>
            <person name="Savidor A."/>
            <person name="Schornack S."/>
            <person name="Schwartz D.C."/>
            <person name="Schumann U.D."/>
            <person name="Schwessinger B."/>
            <person name="Seyer L."/>
            <person name="Sharpe T."/>
            <person name="Silvar C."/>
            <person name="Song J."/>
            <person name="Studholme D.J."/>
            <person name="Sykes S."/>
            <person name="Thines M."/>
            <person name="van de Vondervoort P.J."/>
            <person name="Phuntumart V."/>
            <person name="Wawra S."/>
            <person name="Weide R."/>
            <person name="Win J."/>
            <person name="Young C."/>
            <person name="Zhou S."/>
            <person name="Fry W."/>
            <person name="Meyers B.C."/>
            <person name="van West P."/>
            <person name="Ristaino J."/>
            <person name="Govers F."/>
            <person name="Birch P.R."/>
            <person name="Whisson S.C."/>
            <person name="Judelson H.S."/>
            <person name="Nusbaum C."/>
        </authorList>
    </citation>
    <scope>NUCLEOTIDE SEQUENCE [LARGE SCALE GENOMIC DNA]</scope>
    <source>
        <strain evidence="3">T30-4</strain>
    </source>
</reference>
<dbReference type="EMBL" id="DS028126">
    <property type="protein sequence ID" value="EEY70584.1"/>
    <property type="molecule type" value="Genomic_DNA"/>
</dbReference>
<protein>
    <submittedName>
        <fullName evidence="2">Uncharacterized protein</fullName>
    </submittedName>
</protein>
<dbReference type="RefSeq" id="XP_002998238.1">
    <property type="nucleotide sequence ID" value="XM_002998192.1"/>
</dbReference>
<dbReference type="Proteomes" id="UP000006643">
    <property type="component" value="Unassembled WGS sequence"/>
</dbReference>
<dbReference type="GeneID" id="9472206"/>
<dbReference type="KEGG" id="pif:PITG_06027"/>
<proteinExistence type="predicted"/>